<evidence type="ECO:0000256" key="1">
    <source>
        <dbReference type="SAM" id="Phobius"/>
    </source>
</evidence>
<reference evidence="2" key="1">
    <citation type="submission" date="2023-06" db="EMBL/GenBank/DDBJ databases">
        <title>Genome-scale phylogeny and comparative genomics of the fungal order Sordariales.</title>
        <authorList>
            <consortium name="Lawrence Berkeley National Laboratory"/>
            <person name="Hensen N."/>
            <person name="Bonometti L."/>
            <person name="Westerberg I."/>
            <person name="Brannstrom I.O."/>
            <person name="Guillou S."/>
            <person name="Cros-Aarteil S."/>
            <person name="Calhoun S."/>
            <person name="Haridas S."/>
            <person name="Kuo A."/>
            <person name="Mondo S."/>
            <person name="Pangilinan J."/>
            <person name="Riley R."/>
            <person name="Labutti K."/>
            <person name="Andreopoulos B."/>
            <person name="Lipzen A."/>
            <person name="Chen C."/>
            <person name="Yanf M."/>
            <person name="Daum C."/>
            <person name="Ng V."/>
            <person name="Clum A."/>
            <person name="Steindorff A."/>
            <person name="Ohm R."/>
            <person name="Martin F."/>
            <person name="Silar P."/>
            <person name="Natvig D."/>
            <person name="Lalanne C."/>
            <person name="Gautier V."/>
            <person name="Ament-Velasquez S.L."/>
            <person name="Kruys A."/>
            <person name="Hutchinson M.I."/>
            <person name="Powell A.J."/>
            <person name="Barry K."/>
            <person name="Miller A.N."/>
            <person name="Grigoriev I.V."/>
            <person name="Debuchy R."/>
            <person name="Gladieux P."/>
            <person name="Thoren M.H."/>
            <person name="Johannesson H."/>
        </authorList>
    </citation>
    <scope>NUCLEOTIDE SEQUENCE</scope>
    <source>
        <strain evidence="2">PSN4</strain>
    </source>
</reference>
<sequence>MSLCVNFDGPNAPFCSPTEGQSITVGRTFEVSWDPTWFNSSETPMVFVQADFGVPDTTNPADGGQDGFTSDLIPTNVGRFTWNVLPEYLAPGFAAVPAALFLAEPSLTNITTRGNRIPGPRVELVSGTGQPLTDAPNSDSANNVSTGANPVAIILPVVFGVLTLCSLGLFVWVKRRYPDFWTNLMSFRFRRWPAGRGGGGGRGGMFGRSKSQKLRGQDIKVINTDMNGLRMNAMAMNGALNAERDRNVFREELRRQDKSRY</sequence>
<organism evidence="2 3">
    <name type="scientific">Echria macrotheca</name>
    <dbReference type="NCBI Taxonomy" id="438768"/>
    <lineage>
        <taxon>Eukaryota</taxon>
        <taxon>Fungi</taxon>
        <taxon>Dikarya</taxon>
        <taxon>Ascomycota</taxon>
        <taxon>Pezizomycotina</taxon>
        <taxon>Sordariomycetes</taxon>
        <taxon>Sordariomycetidae</taxon>
        <taxon>Sordariales</taxon>
        <taxon>Schizotheciaceae</taxon>
        <taxon>Echria</taxon>
    </lineage>
</organism>
<dbReference type="EMBL" id="MU839840">
    <property type="protein sequence ID" value="KAK1752235.1"/>
    <property type="molecule type" value="Genomic_DNA"/>
</dbReference>
<keyword evidence="3" id="KW-1185">Reference proteome</keyword>
<name>A0AAJ0F8K1_9PEZI</name>
<evidence type="ECO:0000313" key="2">
    <source>
        <dbReference type="EMBL" id="KAK1752235.1"/>
    </source>
</evidence>
<dbReference type="Proteomes" id="UP001239445">
    <property type="component" value="Unassembled WGS sequence"/>
</dbReference>
<dbReference type="Pfam" id="PF14610">
    <property type="entry name" value="Psg1"/>
    <property type="match status" value="1"/>
</dbReference>
<comment type="caution">
    <text evidence="2">The sequence shown here is derived from an EMBL/GenBank/DDBJ whole genome shotgun (WGS) entry which is preliminary data.</text>
</comment>
<dbReference type="InterPro" id="IPR028000">
    <property type="entry name" value="Pma1"/>
</dbReference>
<gene>
    <name evidence="2" type="ORF">QBC47DRAFT_405439</name>
</gene>
<keyword evidence="1" id="KW-1133">Transmembrane helix</keyword>
<evidence type="ECO:0000313" key="3">
    <source>
        <dbReference type="Proteomes" id="UP001239445"/>
    </source>
</evidence>
<keyword evidence="1" id="KW-0812">Transmembrane</keyword>
<accession>A0AAJ0F8K1</accession>
<keyword evidence="1" id="KW-0472">Membrane</keyword>
<dbReference type="AlphaFoldDB" id="A0AAJ0F8K1"/>
<proteinExistence type="predicted"/>
<feature type="transmembrane region" description="Helical" evidence="1">
    <location>
        <begin position="151"/>
        <end position="173"/>
    </location>
</feature>
<protein>
    <submittedName>
        <fullName evidence="2">Uncharacterized protein</fullName>
    </submittedName>
</protein>